<dbReference type="InterPro" id="IPR046540">
    <property type="entry name" value="DMFA2_C"/>
</dbReference>
<evidence type="ECO:0000259" key="1">
    <source>
        <dbReference type="Pfam" id="PF20254"/>
    </source>
</evidence>
<keyword evidence="3" id="KW-1185">Reference proteome</keyword>
<sequence>MGARVFEALGGEASDDGRFTNPALWQLRWGFAMLIGYVSDERYVALPDVLLEFENESGSFETRSRASGSVHIDLEPGLYKVTLAKPGYGSKSVQVKVGDGPPVQFRLLTDGLLGYAWPKWVQSGEKSEFRVHSVEPYKLGLWRYGFEKEFIRNLGWFDEHGPRATMQITPDGDFSRTGAEWNKQGYTSPHHKQYVDAPARSGLYYFHAHTARGAEFSFPWIVAPASPSAPVAVLASNISWNAYNSFGGRSNYINPDQLPPTPIVNSRLELRRYTDPENVTYATDNYAPLSFERPEAINHIAENEKVTDPIEGRAACHLAPAEWRLLGWLEKNRFAYDYYAETQLDSGVLNLDAYKVLIISTHPEYWTRKMYDRVKAWVHQRGGRLMYLGGNGVNCEVDLVEPSAVIYQNGDARELIRLGLESRFHMRGESEANLLGVVYDEKGIMTSAPFRVSNAAHWVYSGTGLKDGDEFGRNSLHMRCAGGASGHETDKVSPSSPQGVVRLAKGLNPDEGGADLAYYEAEGGGAVFAAGSITWTSAVLVDDHVSRITSNVLNRFLEA</sequence>
<protein>
    <recommendedName>
        <fullName evidence="1">N,N-dimethylformamidase beta subunit-like C-terminal domain-containing protein</fullName>
    </recommendedName>
</protein>
<proteinExistence type="predicted"/>
<dbReference type="eggNOG" id="COG3391">
    <property type="taxonomic scope" value="Bacteria"/>
</dbReference>
<dbReference type="AlphaFoldDB" id="L0DQ78"/>
<dbReference type="Gene3D" id="2.60.40.1120">
    <property type="entry name" value="Carboxypeptidase-like, regulatory domain"/>
    <property type="match status" value="1"/>
</dbReference>
<feature type="domain" description="N,N-dimethylformamidase beta subunit-like C-terminal" evidence="1">
    <location>
        <begin position="195"/>
        <end position="538"/>
    </location>
</feature>
<dbReference type="InterPro" id="IPR008969">
    <property type="entry name" value="CarboxyPept-like_regulatory"/>
</dbReference>
<dbReference type="RefSeq" id="WP_015250090.1">
    <property type="nucleotide sequence ID" value="NC_019892.1"/>
</dbReference>
<name>L0DQ78_SINAD</name>
<accession>L0DQ78</accession>
<gene>
    <name evidence="2" type="ordered locus">Sinac_6962</name>
</gene>
<dbReference type="Proteomes" id="UP000010798">
    <property type="component" value="Chromosome"/>
</dbReference>
<dbReference type="KEGG" id="saci:Sinac_6962"/>
<dbReference type="OrthoDB" id="235808at2"/>
<dbReference type="STRING" id="886293.Sinac_6962"/>
<evidence type="ECO:0000313" key="3">
    <source>
        <dbReference type="Proteomes" id="UP000010798"/>
    </source>
</evidence>
<reference evidence="2 3" key="1">
    <citation type="submission" date="2012-02" db="EMBL/GenBank/DDBJ databases">
        <title>Complete sequence of chromosome of Singulisphaera acidiphila DSM 18658.</title>
        <authorList>
            <consortium name="US DOE Joint Genome Institute (JGI-PGF)"/>
            <person name="Lucas S."/>
            <person name="Copeland A."/>
            <person name="Lapidus A."/>
            <person name="Glavina del Rio T."/>
            <person name="Dalin E."/>
            <person name="Tice H."/>
            <person name="Bruce D."/>
            <person name="Goodwin L."/>
            <person name="Pitluck S."/>
            <person name="Peters L."/>
            <person name="Ovchinnikova G."/>
            <person name="Chertkov O."/>
            <person name="Kyrpides N."/>
            <person name="Mavromatis K."/>
            <person name="Ivanova N."/>
            <person name="Brettin T."/>
            <person name="Detter J.C."/>
            <person name="Han C."/>
            <person name="Larimer F."/>
            <person name="Land M."/>
            <person name="Hauser L."/>
            <person name="Markowitz V."/>
            <person name="Cheng J.-F."/>
            <person name="Hugenholtz P."/>
            <person name="Woyke T."/>
            <person name="Wu D."/>
            <person name="Tindall B."/>
            <person name="Pomrenke H."/>
            <person name="Brambilla E."/>
            <person name="Klenk H.-P."/>
            <person name="Eisen J.A."/>
        </authorList>
    </citation>
    <scope>NUCLEOTIDE SEQUENCE [LARGE SCALE GENOMIC DNA]</scope>
    <source>
        <strain evidence="3">ATCC BAA-1392 / DSM 18658 / VKM B-2454 / MOB10</strain>
    </source>
</reference>
<dbReference type="HOGENOM" id="CLU_487365_0_0_0"/>
<dbReference type="Pfam" id="PF20254">
    <property type="entry name" value="DMFA2_C"/>
    <property type="match status" value="1"/>
</dbReference>
<organism evidence="2 3">
    <name type="scientific">Singulisphaera acidiphila (strain ATCC BAA-1392 / DSM 18658 / VKM B-2454 / MOB10)</name>
    <dbReference type="NCBI Taxonomy" id="886293"/>
    <lineage>
        <taxon>Bacteria</taxon>
        <taxon>Pseudomonadati</taxon>
        <taxon>Planctomycetota</taxon>
        <taxon>Planctomycetia</taxon>
        <taxon>Isosphaerales</taxon>
        <taxon>Isosphaeraceae</taxon>
        <taxon>Singulisphaera</taxon>
    </lineage>
</organism>
<dbReference type="EMBL" id="CP003364">
    <property type="protein sequence ID" value="AGA31018.1"/>
    <property type="molecule type" value="Genomic_DNA"/>
</dbReference>
<evidence type="ECO:0000313" key="2">
    <source>
        <dbReference type="EMBL" id="AGA31018.1"/>
    </source>
</evidence>
<dbReference type="SUPFAM" id="SSF49464">
    <property type="entry name" value="Carboxypeptidase regulatory domain-like"/>
    <property type="match status" value="1"/>
</dbReference>